<dbReference type="GO" id="GO:0015074">
    <property type="term" value="P:DNA integration"/>
    <property type="evidence" value="ECO:0007669"/>
    <property type="project" value="InterPro"/>
</dbReference>
<dbReference type="PANTHER" id="PTHR37984:SF5">
    <property type="entry name" value="PROTEIN NYNRIN-LIKE"/>
    <property type="match status" value="1"/>
</dbReference>
<gene>
    <name evidence="3" type="ORF">SNEC2469_LOCUS30363</name>
</gene>
<dbReference type="InterPro" id="IPR050951">
    <property type="entry name" value="Retrovirus_Pol_polyprotein"/>
</dbReference>
<reference evidence="3" key="1">
    <citation type="submission" date="2021-02" db="EMBL/GenBank/DDBJ databases">
        <authorList>
            <person name="Dougan E. K."/>
            <person name="Rhodes N."/>
            <person name="Thang M."/>
            <person name="Chan C."/>
        </authorList>
    </citation>
    <scope>NUCLEOTIDE SEQUENCE</scope>
</reference>
<evidence type="ECO:0000259" key="2">
    <source>
        <dbReference type="PROSITE" id="PS50994"/>
    </source>
</evidence>
<dbReference type="PROSITE" id="PS50994">
    <property type="entry name" value="INTEGRASE"/>
    <property type="match status" value="1"/>
</dbReference>
<dbReference type="EMBL" id="CAJNJA010070699">
    <property type="protein sequence ID" value="CAE7901543.1"/>
    <property type="molecule type" value="Genomic_DNA"/>
</dbReference>
<dbReference type="PANTHER" id="PTHR37984">
    <property type="entry name" value="PROTEIN CBG26694"/>
    <property type="match status" value="1"/>
</dbReference>
<feature type="non-terminal residue" evidence="3">
    <location>
        <position position="1"/>
    </location>
</feature>
<organism evidence="3 4">
    <name type="scientific">Symbiodinium necroappetens</name>
    <dbReference type="NCBI Taxonomy" id="1628268"/>
    <lineage>
        <taxon>Eukaryota</taxon>
        <taxon>Sar</taxon>
        <taxon>Alveolata</taxon>
        <taxon>Dinophyceae</taxon>
        <taxon>Suessiales</taxon>
        <taxon>Symbiodiniaceae</taxon>
        <taxon>Symbiodinium</taxon>
    </lineage>
</organism>
<evidence type="ECO:0000313" key="3">
    <source>
        <dbReference type="EMBL" id="CAE7901543.1"/>
    </source>
</evidence>
<sequence>MRLRLPWTRLVTSSQAVVHEFRRDRVDGQPPRLQLDVRAFPKHFSERLVAAMEDEFDAETCRLQSASRANECFEVSGAGGAVDFVQEALVQEPGLEGESETEDENEEPFVGEITPAIRAAVRRVHEATGHRPPKRLARALLLSGAPPAAVQAARELRCDVCLERSRPKARRVASLPAPRAVGERAHLDLLIVEDALGEAFVVAHATDSVSKYQLAALIPDKSSAAVIDFLLRLWWPILGAPRQVVADQGREFVSEEFQNFCSAHSTHLWHCAVQAPWQNSPAERSGGVLKTLVAALVSEHVTIGNRDMANVVAEACAAYNADINEEGVSPLQCVTGRQPTSQGAVLNNFAGRLAEHGLIDSEPSLQQRLALRESARVGMVRLHYSKGIRRAELARSREPAILRPIQVTKCALEHVRLASSLEQLSAGAWEAAIKELTEGNDTSLQQLGSAAADTIPEEEAELVHEEPALVQPPSEPPGAEELALQSTAAPGTPVGQLLQ</sequence>
<name>A0A813BE49_9DINO</name>
<dbReference type="AlphaFoldDB" id="A0A813BE49"/>
<dbReference type="InterPro" id="IPR036397">
    <property type="entry name" value="RNaseH_sf"/>
</dbReference>
<comment type="caution">
    <text evidence="3">The sequence shown here is derived from an EMBL/GenBank/DDBJ whole genome shotgun (WGS) entry which is preliminary data.</text>
</comment>
<dbReference type="Proteomes" id="UP000601435">
    <property type="component" value="Unassembled WGS sequence"/>
</dbReference>
<evidence type="ECO:0000256" key="1">
    <source>
        <dbReference type="SAM" id="MobiDB-lite"/>
    </source>
</evidence>
<feature type="domain" description="Integrase catalytic" evidence="2">
    <location>
        <begin position="172"/>
        <end position="338"/>
    </location>
</feature>
<dbReference type="InterPro" id="IPR012337">
    <property type="entry name" value="RNaseH-like_sf"/>
</dbReference>
<dbReference type="InterPro" id="IPR001584">
    <property type="entry name" value="Integrase_cat-core"/>
</dbReference>
<evidence type="ECO:0000313" key="4">
    <source>
        <dbReference type="Proteomes" id="UP000601435"/>
    </source>
</evidence>
<dbReference type="GO" id="GO:0003676">
    <property type="term" value="F:nucleic acid binding"/>
    <property type="evidence" value="ECO:0007669"/>
    <property type="project" value="InterPro"/>
</dbReference>
<dbReference type="SUPFAM" id="SSF53098">
    <property type="entry name" value="Ribonuclease H-like"/>
    <property type="match status" value="1"/>
</dbReference>
<dbReference type="Gene3D" id="3.30.420.10">
    <property type="entry name" value="Ribonuclease H-like superfamily/Ribonuclease H"/>
    <property type="match status" value="1"/>
</dbReference>
<keyword evidence="4" id="KW-1185">Reference proteome</keyword>
<proteinExistence type="predicted"/>
<feature type="region of interest" description="Disordered" evidence="1">
    <location>
        <begin position="459"/>
        <end position="499"/>
    </location>
</feature>
<protein>
    <recommendedName>
        <fullName evidence="2">Integrase catalytic domain-containing protein</fullName>
    </recommendedName>
</protein>
<dbReference type="Pfam" id="PF00665">
    <property type="entry name" value="rve"/>
    <property type="match status" value="1"/>
</dbReference>
<dbReference type="OrthoDB" id="5978043at2759"/>
<accession>A0A813BE49</accession>